<feature type="compositionally biased region" description="Polar residues" evidence="1">
    <location>
        <begin position="1"/>
        <end position="11"/>
    </location>
</feature>
<dbReference type="Proteomes" id="UP001163046">
    <property type="component" value="Unassembled WGS sequence"/>
</dbReference>
<dbReference type="EMBL" id="MU825396">
    <property type="protein sequence ID" value="KAJ7394671.1"/>
    <property type="molecule type" value="Genomic_DNA"/>
</dbReference>
<evidence type="ECO:0000256" key="1">
    <source>
        <dbReference type="SAM" id="MobiDB-lite"/>
    </source>
</evidence>
<evidence type="ECO:0000313" key="3">
    <source>
        <dbReference type="Proteomes" id="UP001163046"/>
    </source>
</evidence>
<name>A0A9X0A746_9CNID</name>
<proteinExistence type="predicted"/>
<feature type="compositionally biased region" description="Polar residues" evidence="1">
    <location>
        <begin position="41"/>
        <end position="56"/>
    </location>
</feature>
<reference evidence="2" key="1">
    <citation type="submission" date="2023-01" db="EMBL/GenBank/DDBJ databases">
        <title>Genome assembly of the deep-sea coral Lophelia pertusa.</title>
        <authorList>
            <person name="Herrera S."/>
            <person name="Cordes E."/>
        </authorList>
    </citation>
    <scope>NUCLEOTIDE SEQUENCE</scope>
    <source>
        <strain evidence="2">USNM1676648</strain>
        <tissue evidence="2">Polyp</tissue>
    </source>
</reference>
<keyword evidence="3" id="KW-1185">Reference proteome</keyword>
<organism evidence="2 3">
    <name type="scientific">Desmophyllum pertusum</name>
    <dbReference type="NCBI Taxonomy" id="174260"/>
    <lineage>
        <taxon>Eukaryota</taxon>
        <taxon>Metazoa</taxon>
        <taxon>Cnidaria</taxon>
        <taxon>Anthozoa</taxon>
        <taxon>Hexacorallia</taxon>
        <taxon>Scleractinia</taxon>
        <taxon>Caryophylliina</taxon>
        <taxon>Caryophylliidae</taxon>
        <taxon>Desmophyllum</taxon>
    </lineage>
</organism>
<feature type="region of interest" description="Disordered" evidence="1">
    <location>
        <begin position="39"/>
        <end position="63"/>
    </location>
</feature>
<accession>A0A9X0A746</accession>
<dbReference type="AlphaFoldDB" id="A0A9X0A746"/>
<sequence length="124" mass="13894">MKVPATVTQEAETPRSYIVNSPGGTIKRNRKGLTLLYPSSPDLSKQGLSSPDSSKQVPRGKRQSSWMFQQLPVQLIQPQRDLGEWSGLPHHLLPPVQCSLEVKLKEMYDFNKEKSNVFCVTTAV</sequence>
<protein>
    <submittedName>
        <fullName evidence="2">Uncharacterized protein</fullName>
    </submittedName>
</protein>
<comment type="caution">
    <text evidence="2">The sequence shown here is derived from an EMBL/GenBank/DDBJ whole genome shotgun (WGS) entry which is preliminary data.</text>
</comment>
<gene>
    <name evidence="2" type="ORF">OS493_000492</name>
</gene>
<dbReference type="OrthoDB" id="775972at2759"/>
<feature type="region of interest" description="Disordered" evidence="1">
    <location>
        <begin position="1"/>
        <end position="25"/>
    </location>
</feature>
<evidence type="ECO:0000313" key="2">
    <source>
        <dbReference type="EMBL" id="KAJ7394671.1"/>
    </source>
</evidence>